<evidence type="ECO:0000259" key="1">
    <source>
        <dbReference type="Pfam" id="PF25013"/>
    </source>
</evidence>
<gene>
    <name evidence="2" type="ORF">TDIB3V08_LOCUS12628</name>
</gene>
<dbReference type="InterPro" id="IPR056845">
    <property type="entry name" value="LRR_Zer-1"/>
</dbReference>
<evidence type="ECO:0000313" key="2">
    <source>
        <dbReference type="EMBL" id="CAD7206479.1"/>
    </source>
</evidence>
<proteinExistence type="predicted"/>
<protein>
    <recommendedName>
        <fullName evidence="1">Zer-1-like leucine-rich repeats region domain-containing protein</fullName>
    </recommendedName>
</protein>
<name>A0A7R8VX87_TIMDO</name>
<sequence>MLKQVNSGELLKLHEYAAFSCNRIRHLDISQVVEKHGVYRCENHTLAMLVENLPSLVSLDISGTNLAGTVLGYGHTCDLAAVTKTSRQNVVR</sequence>
<dbReference type="AlphaFoldDB" id="A0A7R8VX87"/>
<accession>A0A7R8VX87</accession>
<dbReference type="Pfam" id="PF25013">
    <property type="entry name" value="LRR_Zer-1"/>
    <property type="match status" value="1"/>
</dbReference>
<organism evidence="2">
    <name type="scientific">Timema douglasi</name>
    <name type="common">Walking stick</name>
    <dbReference type="NCBI Taxonomy" id="61478"/>
    <lineage>
        <taxon>Eukaryota</taxon>
        <taxon>Metazoa</taxon>
        <taxon>Ecdysozoa</taxon>
        <taxon>Arthropoda</taxon>
        <taxon>Hexapoda</taxon>
        <taxon>Insecta</taxon>
        <taxon>Pterygota</taxon>
        <taxon>Neoptera</taxon>
        <taxon>Polyneoptera</taxon>
        <taxon>Phasmatodea</taxon>
        <taxon>Timematodea</taxon>
        <taxon>Timematoidea</taxon>
        <taxon>Timematidae</taxon>
        <taxon>Timema</taxon>
    </lineage>
</organism>
<feature type="domain" description="Zer-1-like leucine-rich repeats region" evidence="1">
    <location>
        <begin position="22"/>
        <end position="71"/>
    </location>
</feature>
<dbReference type="EMBL" id="OA582529">
    <property type="protein sequence ID" value="CAD7206479.1"/>
    <property type="molecule type" value="Genomic_DNA"/>
</dbReference>
<reference evidence="2" key="1">
    <citation type="submission" date="2020-11" db="EMBL/GenBank/DDBJ databases">
        <authorList>
            <person name="Tran Van P."/>
        </authorList>
    </citation>
    <scope>NUCLEOTIDE SEQUENCE</scope>
</reference>